<keyword evidence="14" id="KW-1185">Reference proteome</keyword>
<evidence type="ECO:0000313" key="13">
    <source>
        <dbReference type="EMBL" id="KAK0646082.1"/>
    </source>
</evidence>
<comment type="function">
    <text evidence="10">Catalyzes the reduction of 3'-oxosphinganine (3-ketodihydrosphingosine/KDS) to sphinganine (dihydrosphingosine/DHS), the second step of de novo sphingolipid biosynthesis.</text>
</comment>
<organism evidence="13 14">
    <name type="scientific">Cercophora newfieldiana</name>
    <dbReference type="NCBI Taxonomy" id="92897"/>
    <lineage>
        <taxon>Eukaryota</taxon>
        <taxon>Fungi</taxon>
        <taxon>Dikarya</taxon>
        <taxon>Ascomycota</taxon>
        <taxon>Pezizomycotina</taxon>
        <taxon>Sordariomycetes</taxon>
        <taxon>Sordariomycetidae</taxon>
        <taxon>Sordariales</taxon>
        <taxon>Lasiosphaeriaceae</taxon>
        <taxon>Cercophora</taxon>
    </lineage>
</organism>
<evidence type="ECO:0000256" key="8">
    <source>
        <dbReference type="ARBA" id="ARBA00023098"/>
    </source>
</evidence>
<evidence type="ECO:0000256" key="2">
    <source>
        <dbReference type="ARBA" id="ARBA00004760"/>
    </source>
</evidence>
<dbReference type="GO" id="GO:0047560">
    <property type="term" value="F:3-dehydrosphinganine reductase activity"/>
    <property type="evidence" value="ECO:0007669"/>
    <property type="project" value="UniProtKB-EC"/>
</dbReference>
<dbReference type="InterPro" id="IPR045022">
    <property type="entry name" value="KDSR-like"/>
</dbReference>
<evidence type="ECO:0000313" key="14">
    <source>
        <dbReference type="Proteomes" id="UP001174936"/>
    </source>
</evidence>
<evidence type="ECO:0000256" key="9">
    <source>
        <dbReference type="ARBA" id="ARBA00026112"/>
    </source>
</evidence>
<dbReference type="SUPFAM" id="SSF51735">
    <property type="entry name" value="NAD(P)-binding Rossmann-fold domains"/>
    <property type="match status" value="1"/>
</dbReference>
<comment type="pathway">
    <text evidence="2">Lipid metabolism; sphingolipid metabolism.</text>
</comment>
<name>A0AA39Y4V3_9PEZI</name>
<evidence type="ECO:0000256" key="1">
    <source>
        <dbReference type="ARBA" id="ARBA00004240"/>
    </source>
</evidence>
<evidence type="ECO:0000256" key="11">
    <source>
        <dbReference type="ARBA" id="ARBA00048930"/>
    </source>
</evidence>
<evidence type="ECO:0000256" key="4">
    <source>
        <dbReference type="ARBA" id="ARBA00022824"/>
    </source>
</evidence>
<dbReference type="Pfam" id="PF00106">
    <property type="entry name" value="adh_short"/>
    <property type="match status" value="1"/>
</dbReference>
<keyword evidence="4" id="KW-0256">Endoplasmic reticulum</keyword>
<dbReference type="CDD" id="cd08939">
    <property type="entry name" value="KDSR-like_SDR_c"/>
    <property type="match status" value="1"/>
</dbReference>
<dbReference type="GO" id="GO:0005789">
    <property type="term" value="C:endoplasmic reticulum membrane"/>
    <property type="evidence" value="ECO:0007669"/>
    <property type="project" value="TreeGrafter"/>
</dbReference>
<dbReference type="PANTHER" id="PTHR43550:SF3">
    <property type="entry name" value="3-KETODIHYDROSPHINGOSINE REDUCTASE"/>
    <property type="match status" value="1"/>
</dbReference>
<keyword evidence="12" id="KW-0472">Membrane</keyword>
<keyword evidence="5" id="KW-0521">NADP</keyword>
<keyword evidence="7" id="KW-0560">Oxidoreductase</keyword>
<protein>
    <recommendedName>
        <fullName evidence="9">3-dehydrosphinganine reductase</fullName>
        <ecNumber evidence="9">1.1.1.102</ecNumber>
    </recommendedName>
</protein>
<evidence type="ECO:0000256" key="7">
    <source>
        <dbReference type="ARBA" id="ARBA00023002"/>
    </source>
</evidence>
<keyword evidence="12" id="KW-0812">Transmembrane</keyword>
<keyword evidence="12" id="KW-1133">Transmembrane helix</keyword>
<dbReference type="GO" id="GO:0006666">
    <property type="term" value="P:3-keto-sphinganine metabolic process"/>
    <property type="evidence" value="ECO:0007669"/>
    <property type="project" value="InterPro"/>
</dbReference>
<evidence type="ECO:0000256" key="5">
    <source>
        <dbReference type="ARBA" id="ARBA00022857"/>
    </source>
</evidence>
<dbReference type="AlphaFoldDB" id="A0AA39Y4V3"/>
<dbReference type="PRINTS" id="PR00081">
    <property type="entry name" value="GDHRDH"/>
</dbReference>
<comment type="subcellular location">
    <subcellularLocation>
        <location evidence="1">Endoplasmic reticulum</location>
    </subcellularLocation>
</comment>
<evidence type="ECO:0000256" key="12">
    <source>
        <dbReference type="SAM" id="Phobius"/>
    </source>
</evidence>
<dbReference type="EC" id="1.1.1.102" evidence="9"/>
<comment type="caution">
    <text evidence="13">The sequence shown here is derived from an EMBL/GenBank/DDBJ whole genome shotgun (WGS) entry which is preliminary data.</text>
</comment>
<accession>A0AA39Y4V3</accession>
<sequence length="361" mass="38636">MDYLSNLEATNTLIATGIFGAVVAFVAMFGLFSRKNQMPVEGRTVLLTGASEGMGLAVATQLAAKGANLILVARNVGRLEEALLAVKAAAASPSSQRFTYISADVSETDFAARVIAEAIAWNSGAPPDIVWNIAGLSTPLLWTHDDALPAARNNMSVNFFGAAELSHAILREWLVPVTPAISGTTTPPAAKPEPKHLIFTSSVIAFFPIPGYATYAPSKHALRGLADTLAMEMSLYPDTPVKIHIVCPGTITSPGLERENMTKPGITLEIEGEEEPSTPEEVARKSIAGLESGNYFVTVSLLNWLMQCGITGASPRNSWVMDTVLGWLMPIVYYFVLGGMHKQIARWGREKGHPGTGTKRV</sequence>
<dbReference type="InterPro" id="IPR036291">
    <property type="entry name" value="NAD(P)-bd_dom_sf"/>
</dbReference>
<comment type="catalytic activity">
    <reaction evidence="11">
        <text>sphinganine + NADP(+) = 3-oxosphinganine + NADPH + H(+)</text>
        <dbReference type="Rhea" id="RHEA:22640"/>
        <dbReference type="ChEBI" id="CHEBI:15378"/>
        <dbReference type="ChEBI" id="CHEBI:57783"/>
        <dbReference type="ChEBI" id="CHEBI:57817"/>
        <dbReference type="ChEBI" id="CHEBI:58299"/>
        <dbReference type="ChEBI" id="CHEBI:58349"/>
        <dbReference type="EC" id="1.1.1.102"/>
    </reaction>
    <physiologicalReaction direction="right-to-left" evidence="11">
        <dbReference type="Rhea" id="RHEA:22642"/>
    </physiologicalReaction>
</comment>
<feature type="transmembrane region" description="Helical" evidence="12">
    <location>
        <begin position="12"/>
        <end position="33"/>
    </location>
</feature>
<proteinExistence type="predicted"/>
<comment type="pathway">
    <text evidence="3">Sphingolipid metabolism.</text>
</comment>
<evidence type="ECO:0000256" key="10">
    <source>
        <dbReference type="ARBA" id="ARBA00044737"/>
    </source>
</evidence>
<keyword evidence="8" id="KW-0443">Lipid metabolism</keyword>
<dbReference type="InterPro" id="IPR002347">
    <property type="entry name" value="SDR_fam"/>
</dbReference>
<dbReference type="EMBL" id="JAULSV010000004">
    <property type="protein sequence ID" value="KAK0646082.1"/>
    <property type="molecule type" value="Genomic_DNA"/>
</dbReference>
<dbReference type="Proteomes" id="UP001174936">
    <property type="component" value="Unassembled WGS sequence"/>
</dbReference>
<keyword evidence="6" id="KW-0746">Sphingolipid metabolism</keyword>
<gene>
    <name evidence="13" type="ORF">B0T16DRAFT_458041</name>
</gene>
<dbReference type="PANTHER" id="PTHR43550">
    <property type="entry name" value="3-KETODIHYDROSPHINGOSINE REDUCTASE"/>
    <property type="match status" value="1"/>
</dbReference>
<evidence type="ECO:0000256" key="6">
    <source>
        <dbReference type="ARBA" id="ARBA00022919"/>
    </source>
</evidence>
<feature type="transmembrane region" description="Helical" evidence="12">
    <location>
        <begin position="294"/>
        <end position="313"/>
    </location>
</feature>
<feature type="transmembrane region" description="Helical" evidence="12">
    <location>
        <begin position="319"/>
        <end position="337"/>
    </location>
</feature>
<dbReference type="GO" id="GO:0030148">
    <property type="term" value="P:sphingolipid biosynthetic process"/>
    <property type="evidence" value="ECO:0007669"/>
    <property type="project" value="InterPro"/>
</dbReference>
<reference evidence="13" key="1">
    <citation type="submission" date="2023-06" db="EMBL/GenBank/DDBJ databases">
        <title>Genome-scale phylogeny and comparative genomics of the fungal order Sordariales.</title>
        <authorList>
            <consortium name="Lawrence Berkeley National Laboratory"/>
            <person name="Hensen N."/>
            <person name="Bonometti L."/>
            <person name="Westerberg I."/>
            <person name="Brannstrom I.O."/>
            <person name="Guillou S."/>
            <person name="Cros-Aarteil S."/>
            <person name="Calhoun S."/>
            <person name="Haridas S."/>
            <person name="Kuo A."/>
            <person name="Mondo S."/>
            <person name="Pangilinan J."/>
            <person name="Riley R."/>
            <person name="Labutti K."/>
            <person name="Andreopoulos B."/>
            <person name="Lipzen A."/>
            <person name="Chen C."/>
            <person name="Yanf M."/>
            <person name="Daum C."/>
            <person name="Ng V."/>
            <person name="Clum A."/>
            <person name="Steindorff A."/>
            <person name="Ohm R."/>
            <person name="Martin F."/>
            <person name="Silar P."/>
            <person name="Natvig D."/>
            <person name="Lalanne C."/>
            <person name="Gautier V."/>
            <person name="Ament-Velasquez S.L."/>
            <person name="Kruys A."/>
            <person name="Hutchinson M.I."/>
            <person name="Powell A.J."/>
            <person name="Barry K."/>
            <person name="Miller A.N."/>
            <person name="Grigoriev I.V."/>
            <person name="Debuchy R."/>
            <person name="Gladieux P."/>
            <person name="Thoren M.H."/>
            <person name="Johannesson H."/>
        </authorList>
    </citation>
    <scope>NUCLEOTIDE SEQUENCE</scope>
    <source>
        <strain evidence="13">SMH2532-1</strain>
    </source>
</reference>
<evidence type="ECO:0000256" key="3">
    <source>
        <dbReference type="ARBA" id="ARBA00004991"/>
    </source>
</evidence>
<dbReference type="Gene3D" id="3.40.50.720">
    <property type="entry name" value="NAD(P)-binding Rossmann-like Domain"/>
    <property type="match status" value="1"/>
</dbReference>